<comment type="similarity">
    <text evidence="6">Belongs to the OXA1/ALB3/YidC family.</text>
</comment>
<evidence type="ECO:0000259" key="9">
    <source>
        <dbReference type="Pfam" id="PF02096"/>
    </source>
</evidence>
<evidence type="ECO:0000256" key="5">
    <source>
        <dbReference type="ARBA" id="ARBA00023136"/>
    </source>
</evidence>
<dbReference type="InterPro" id="IPR001708">
    <property type="entry name" value="YidC/ALB3/OXA1/COX18"/>
</dbReference>
<reference evidence="10" key="2">
    <citation type="submission" date="2023-05" db="EMBL/GenBank/DDBJ databases">
        <authorList>
            <person name="Schelkunov M.I."/>
        </authorList>
    </citation>
    <scope>NUCLEOTIDE SEQUENCE</scope>
    <source>
        <strain evidence="10">Hsosn_3</strain>
        <tissue evidence="10">Leaf</tissue>
    </source>
</reference>
<dbReference type="CDD" id="cd20069">
    <property type="entry name" value="5TM_Oxa1-like"/>
    <property type="match status" value="1"/>
</dbReference>
<dbReference type="GO" id="GO:0032979">
    <property type="term" value="P:protein insertion into mitochondrial inner membrane from matrix"/>
    <property type="evidence" value="ECO:0007669"/>
    <property type="project" value="TreeGrafter"/>
</dbReference>
<feature type="transmembrane region" description="Helical" evidence="8">
    <location>
        <begin position="159"/>
        <end position="179"/>
    </location>
</feature>
<dbReference type="AlphaFoldDB" id="A0AAD8I3W4"/>
<evidence type="ECO:0000256" key="6">
    <source>
        <dbReference type="RuleBase" id="RU003945"/>
    </source>
</evidence>
<comment type="caution">
    <text evidence="10">The sequence shown here is derived from an EMBL/GenBank/DDBJ whole genome shotgun (WGS) entry which is preliminary data.</text>
</comment>
<feature type="region of interest" description="Disordered" evidence="7">
    <location>
        <begin position="387"/>
        <end position="444"/>
    </location>
</feature>
<dbReference type="InterPro" id="IPR028055">
    <property type="entry name" value="YidC/Oxa/ALB_C"/>
</dbReference>
<protein>
    <submittedName>
        <fullName evidence="10">Mitochondrial inner membrane protein OXA1-like</fullName>
    </submittedName>
</protein>
<dbReference type="PANTHER" id="PTHR12428">
    <property type="entry name" value="OXA1"/>
    <property type="match status" value="1"/>
</dbReference>
<keyword evidence="11" id="KW-1185">Reference proteome</keyword>
<evidence type="ECO:0000256" key="7">
    <source>
        <dbReference type="SAM" id="MobiDB-lite"/>
    </source>
</evidence>
<comment type="subcellular location">
    <subcellularLocation>
        <location evidence="1 6">Membrane</location>
        <topology evidence="1 6">Multi-pass membrane protein</topology>
    </subcellularLocation>
</comment>
<dbReference type="GO" id="GO:0005743">
    <property type="term" value="C:mitochondrial inner membrane"/>
    <property type="evidence" value="ECO:0007669"/>
    <property type="project" value="TreeGrafter"/>
</dbReference>
<keyword evidence="3 6" id="KW-0812">Transmembrane</keyword>
<dbReference type="EMBL" id="JAUIZM010000006">
    <property type="protein sequence ID" value="KAK1378140.1"/>
    <property type="molecule type" value="Genomic_DNA"/>
</dbReference>
<evidence type="ECO:0000256" key="8">
    <source>
        <dbReference type="SAM" id="Phobius"/>
    </source>
</evidence>
<comment type="similarity">
    <text evidence="2">Belongs to the OXA1/ALB3/YidC (TC 2.A.9.2) family.</text>
</comment>
<dbReference type="Proteomes" id="UP001237642">
    <property type="component" value="Unassembled WGS sequence"/>
</dbReference>
<dbReference type="Pfam" id="PF02096">
    <property type="entry name" value="60KD_IMP"/>
    <property type="match status" value="1"/>
</dbReference>
<feature type="compositionally biased region" description="Polar residues" evidence="7">
    <location>
        <begin position="410"/>
        <end position="433"/>
    </location>
</feature>
<feature type="compositionally biased region" description="Low complexity" evidence="7">
    <location>
        <begin position="399"/>
        <end position="409"/>
    </location>
</feature>
<keyword evidence="4 8" id="KW-1133">Transmembrane helix</keyword>
<gene>
    <name evidence="10" type="ORF">POM88_024884</name>
</gene>
<evidence type="ECO:0000313" key="11">
    <source>
        <dbReference type="Proteomes" id="UP001237642"/>
    </source>
</evidence>
<evidence type="ECO:0000256" key="1">
    <source>
        <dbReference type="ARBA" id="ARBA00004141"/>
    </source>
</evidence>
<dbReference type="PANTHER" id="PTHR12428:SF34">
    <property type="entry name" value="MITOCHONDRIAL INNER MEMBRANE PROTEIN OXA1-LIKE"/>
    <property type="match status" value="1"/>
</dbReference>
<evidence type="ECO:0000256" key="3">
    <source>
        <dbReference type="ARBA" id="ARBA00022692"/>
    </source>
</evidence>
<keyword evidence="5 8" id="KW-0472">Membrane</keyword>
<accession>A0AAD8I3W4</accession>
<dbReference type="GO" id="GO:0032977">
    <property type="term" value="F:membrane insertase activity"/>
    <property type="evidence" value="ECO:0007669"/>
    <property type="project" value="InterPro"/>
</dbReference>
<sequence>MAFGRSLITRAKLFNHHKFTPSFQYIHHHHNDNTQEDHSETLNPQFSRQNRSFTTTGVFNPTFRHSESSYSFNSVLNGSILARNMSTSSSSAAIEDETGKVEYMSDVAGVLSDGSVDVATQQGVQVVSEVAVAAADSYFPVAALQYLIDYIHTYTGLPWWGSIAATTVLIRWLALPVMINQLKTTSKLTLMRPKLEEIKQEMQDRGMSPTAVKEGQQQMSQLFKEYGVTPWTPLKGLLIQGPVFLSFFFAIQNMVEKVPSFKEGGAFWFVDLTTPDSFYIFPVLTALTFWITVECNMQEGMEGNPAGATMKKVMRVFALITVPITMSFPKAIFCYWITSNLFSLFYGLVIRAPNVKKLLGIPNIPVARVTTAQPAFSFTEALKKYVQAQQRQSPPPSNPSNTTSVPTQTAKPANQNKPAVSSVLSQRIRSLENQVKGRKKGKKK</sequence>
<evidence type="ECO:0000313" key="10">
    <source>
        <dbReference type="EMBL" id="KAK1378140.1"/>
    </source>
</evidence>
<dbReference type="NCBIfam" id="TIGR03592">
    <property type="entry name" value="yidC_oxa1_cterm"/>
    <property type="match status" value="1"/>
</dbReference>
<evidence type="ECO:0000256" key="2">
    <source>
        <dbReference type="ARBA" id="ARBA00010583"/>
    </source>
</evidence>
<feature type="domain" description="Membrane insertase YidC/Oxa/ALB C-terminal" evidence="9">
    <location>
        <begin position="159"/>
        <end position="351"/>
    </location>
</feature>
<reference evidence="10" key="1">
    <citation type="submission" date="2023-02" db="EMBL/GenBank/DDBJ databases">
        <title>Genome of toxic invasive species Heracleum sosnowskyi carries increased number of genes despite the absence of recent whole-genome duplications.</title>
        <authorList>
            <person name="Schelkunov M."/>
            <person name="Shtratnikova V."/>
            <person name="Makarenko M."/>
            <person name="Klepikova A."/>
            <person name="Omelchenko D."/>
            <person name="Novikova G."/>
            <person name="Obukhova E."/>
            <person name="Bogdanov V."/>
            <person name="Penin A."/>
            <person name="Logacheva M."/>
        </authorList>
    </citation>
    <scope>NUCLEOTIDE SEQUENCE</scope>
    <source>
        <strain evidence="10">Hsosn_3</strain>
        <tissue evidence="10">Leaf</tissue>
    </source>
</reference>
<feature type="transmembrane region" description="Helical" evidence="8">
    <location>
        <begin position="316"/>
        <end position="338"/>
    </location>
</feature>
<name>A0AAD8I3W4_9APIA</name>
<evidence type="ECO:0000256" key="4">
    <source>
        <dbReference type="ARBA" id="ARBA00022989"/>
    </source>
</evidence>
<organism evidence="10 11">
    <name type="scientific">Heracleum sosnowskyi</name>
    <dbReference type="NCBI Taxonomy" id="360622"/>
    <lineage>
        <taxon>Eukaryota</taxon>
        <taxon>Viridiplantae</taxon>
        <taxon>Streptophyta</taxon>
        <taxon>Embryophyta</taxon>
        <taxon>Tracheophyta</taxon>
        <taxon>Spermatophyta</taxon>
        <taxon>Magnoliopsida</taxon>
        <taxon>eudicotyledons</taxon>
        <taxon>Gunneridae</taxon>
        <taxon>Pentapetalae</taxon>
        <taxon>asterids</taxon>
        <taxon>campanulids</taxon>
        <taxon>Apiales</taxon>
        <taxon>Apiaceae</taxon>
        <taxon>Apioideae</taxon>
        <taxon>apioid superclade</taxon>
        <taxon>Tordylieae</taxon>
        <taxon>Tordyliinae</taxon>
        <taxon>Heracleum</taxon>
    </lineage>
</organism>
<proteinExistence type="inferred from homology"/>